<accession>A0A7V8NR71</accession>
<keyword evidence="2" id="KW-1185">Reference proteome</keyword>
<gene>
    <name evidence="1" type="ORF">HRJ53_13400</name>
</gene>
<organism evidence="1 2">
    <name type="scientific">Candidatus Acidiferrum panamense</name>
    <dbReference type="NCBI Taxonomy" id="2741543"/>
    <lineage>
        <taxon>Bacteria</taxon>
        <taxon>Pseudomonadati</taxon>
        <taxon>Acidobacteriota</taxon>
        <taxon>Terriglobia</taxon>
        <taxon>Candidatus Acidiferrales</taxon>
        <taxon>Candidatus Acidiferrum</taxon>
    </lineage>
</organism>
<sequence>MIYRRTTRRTLYDPVVGNTDIAGIKKATGAAQSAASTAAQTAGGYGANAADIASTLVPTLKNDIQNPQGFTPGAEAAQMTAGLGAAGGATSGIVGEAGLRAARSRNVGGATGVMDEAAREKMRTSAGIGLDVATKNAMLQQQQRASALQQLQGLYGTQVGAQMRAQGLVPEDIKAWADANNTGWVQNVDQTLEAVRGAGYSGGQGGSSFTV</sequence>
<dbReference type="EMBL" id="JACDQQ010001300">
    <property type="protein sequence ID" value="MBA0085988.1"/>
    <property type="molecule type" value="Genomic_DNA"/>
</dbReference>
<evidence type="ECO:0000313" key="1">
    <source>
        <dbReference type="EMBL" id="MBA0085988.1"/>
    </source>
</evidence>
<dbReference type="Proteomes" id="UP000567293">
    <property type="component" value="Unassembled WGS sequence"/>
</dbReference>
<name>A0A7V8NR71_9BACT</name>
<proteinExistence type="predicted"/>
<reference evidence="1" key="1">
    <citation type="submission" date="2020-06" db="EMBL/GenBank/DDBJ databases">
        <title>Legume-microbial interactions unlock mineral nutrients during tropical forest succession.</title>
        <authorList>
            <person name="Epihov D.Z."/>
        </authorList>
    </citation>
    <scope>NUCLEOTIDE SEQUENCE [LARGE SCALE GENOMIC DNA]</scope>
    <source>
        <strain evidence="1">Pan2503</strain>
    </source>
</reference>
<dbReference type="AlphaFoldDB" id="A0A7V8NR71"/>
<protein>
    <submittedName>
        <fullName evidence="1">Uncharacterized protein</fullName>
    </submittedName>
</protein>
<evidence type="ECO:0000313" key="2">
    <source>
        <dbReference type="Proteomes" id="UP000567293"/>
    </source>
</evidence>
<comment type="caution">
    <text evidence="1">The sequence shown here is derived from an EMBL/GenBank/DDBJ whole genome shotgun (WGS) entry which is preliminary data.</text>
</comment>